<dbReference type="Gene3D" id="1.10.10.60">
    <property type="entry name" value="Homeodomain-like"/>
    <property type="match status" value="1"/>
</dbReference>
<dbReference type="InterPro" id="IPR020449">
    <property type="entry name" value="Tscrpt_reg_AraC-type_HTH"/>
</dbReference>
<dbReference type="GO" id="GO:0043565">
    <property type="term" value="F:sequence-specific DNA binding"/>
    <property type="evidence" value="ECO:0007669"/>
    <property type="project" value="InterPro"/>
</dbReference>
<evidence type="ECO:0000256" key="3">
    <source>
        <dbReference type="ARBA" id="ARBA00023163"/>
    </source>
</evidence>
<dbReference type="PROSITE" id="PS00041">
    <property type="entry name" value="HTH_ARAC_FAMILY_1"/>
    <property type="match status" value="1"/>
</dbReference>
<proteinExistence type="predicted"/>
<protein>
    <submittedName>
        <fullName evidence="5">DNA-binding domain-containing protein, AraC-type</fullName>
    </submittedName>
</protein>
<dbReference type="InterPro" id="IPR018060">
    <property type="entry name" value="HTH_AraC"/>
</dbReference>
<reference evidence="5 6" key="1">
    <citation type="submission" date="2014-03" db="EMBL/GenBank/DDBJ databases">
        <title>Whole genome sequence of Novosphingobium resinovorum KF1.</title>
        <authorList>
            <person name="Gan H.M."/>
            <person name="Gan H.Y."/>
            <person name="Chew T.H."/>
            <person name="Savka M.A."/>
        </authorList>
    </citation>
    <scope>NUCLEOTIDE SEQUENCE [LARGE SCALE GENOMIC DNA]</scope>
    <source>
        <strain evidence="5 6">KF1</strain>
    </source>
</reference>
<evidence type="ECO:0000259" key="4">
    <source>
        <dbReference type="PROSITE" id="PS01124"/>
    </source>
</evidence>
<dbReference type="PROSITE" id="PS01124">
    <property type="entry name" value="HTH_ARAC_FAMILY_2"/>
    <property type="match status" value="1"/>
</dbReference>
<accession>A0A031K284</accession>
<keyword evidence="2 5" id="KW-0238">DNA-binding</keyword>
<name>A0A031K284_9SPHN</name>
<comment type="caution">
    <text evidence="5">The sequence shown here is derived from an EMBL/GenBank/DDBJ whole genome shotgun (WGS) entry which is preliminary data.</text>
</comment>
<dbReference type="eggNOG" id="COG2207">
    <property type="taxonomic scope" value="Bacteria"/>
</dbReference>
<dbReference type="Proteomes" id="UP000024329">
    <property type="component" value="Unassembled WGS sequence"/>
</dbReference>
<dbReference type="PRINTS" id="PR00032">
    <property type="entry name" value="HTHARAC"/>
</dbReference>
<evidence type="ECO:0000256" key="1">
    <source>
        <dbReference type="ARBA" id="ARBA00023015"/>
    </source>
</evidence>
<dbReference type="PATRIC" id="fig|158500.4.peg.1457"/>
<keyword evidence="1" id="KW-0805">Transcription regulation</keyword>
<evidence type="ECO:0000256" key="2">
    <source>
        <dbReference type="ARBA" id="ARBA00023125"/>
    </source>
</evidence>
<dbReference type="InterPro" id="IPR018062">
    <property type="entry name" value="HTH_AraC-typ_CS"/>
</dbReference>
<keyword evidence="3" id="KW-0804">Transcription</keyword>
<organism evidence="5 6">
    <name type="scientific">Novosphingobium resinovorum</name>
    <dbReference type="NCBI Taxonomy" id="158500"/>
    <lineage>
        <taxon>Bacteria</taxon>
        <taxon>Pseudomonadati</taxon>
        <taxon>Pseudomonadota</taxon>
        <taxon>Alphaproteobacteria</taxon>
        <taxon>Sphingomonadales</taxon>
        <taxon>Sphingomonadaceae</taxon>
        <taxon>Novosphingobium</taxon>
    </lineage>
</organism>
<gene>
    <name evidence="5" type="ORF">BV97_01420</name>
</gene>
<dbReference type="Pfam" id="PF12833">
    <property type="entry name" value="HTH_18"/>
    <property type="match status" value="1"/>
</dbReference>
<dbReference type="RefSeq" id="WP_081798947.1">
    <property type="nucleotide sequence ID" value="NZ_JFYZ01000003.1"/>
</dbReference>
<evidence type="ECO:0000313" key="6">
    <source>
        <dbReference type="Proteomes" id="UP000024329"/>
    </source>
</evidence>
<dbReference type="PANTHER" id="PTHR43280">
    <property type="entry name" value="ARAC-FAMILY TRANSCRIPTIONAL REGULATOR"/>
    <property type="match status" value="1"/>
</dbReference>
<dbReference type="SMART" id="SM00342">
    <property type="entry name" value="HTH_ARAC"/>
    <property type="match status" value="1"/>
</dbReference>
<dbReference type="EMBL" id="JFYZ01000003">
    <property type="protein sequence ID" value="EZP83310.1"/>
    <property type="molecule type" value="Genomic_DNA"/>
</dbReference>
<feature type="domain" description="HTH araC/xylS-type" evidence="4">
    <location>
        <begin position="168"/>
        <end position="269"/>
    </location>
</feature>
<dbReference type="GO" id="GO:0003700">
    <property type="term" value="F:DNA-binding transcription factor activity"/>
    <property type="evidence" value="ECO:0007669"/>
    <property type="project" value="InterPro"/>
</dbReference>
<sequence>MGAISIIRQRSAANLFFRRSRQHIREDETDLSILWFVKRGELAVSNQCDVKVARVGDFIITRSMSPFFMECRTGGDGMHEVLHVTVPTHILRGFVRQDFSTGLFMAMERAELALAETLLSEVFADDGRIGEASARLLVDTALGLIGNAIRATEDMAPPRQSISERRLEDVLRFIEVHLSDPLLSTAMVAKGCGISPRYLSFLLRLRDTSFSELVWEQRLAKAKAWLSSSDPRDISISEIAYGVGFKSPAHFSRMFKRVFGANPREYRGESVAEQTVIAPAAEHFADYPAQYSAASSLLQ</sequence>
<dbReference type="InterPro" id="IPR009057">
    <property type="entry name" value="Homeodomain-like_sf"/>
</dbReference>
<dbReference type="PANTHER" id="PTHR43280:SF31">
    <property type="entry name" value="TRANSCRIPTIONAL REGULATORY PROTEIN"/>
    <property type="match status" value="1"/>
</dbReference>
<dbReference type="SUPFAM" id="SSF46689">
    <property type="entry name" value="Homeodomain-like"/>
    <property type="match status" value="1"/>
</dbReference>
<dbReference type="AlphaFoldDB" id="A0A031K284"/>
<evidence type="ECO:0000313" key="5">
    <source>
        <dbReference type="EMBL" id="EZP83310.1"/>
    </source>
</evidence>